<comment type="caution">
    <text evidence="2">The sequence shown here is derived from an EMBL/GenBank/DDBJ whole genome shotgun (WGS) entry which is preliminary data.</text>
</comment>
<dbReference type="Proteomes" id="UP000688137">
    <property type="component" value="Unassembled WGS sequence"/>
</dbReference>
<feature type="domain" description="Tubulin--tyrosine ligase-like protein 12 SET-like" evidence="1">
    <location>
        <begin position="332"/>
        <end position="437"/>
    </location>
</feature>
<reference evidence="2" key="1">
    <citation type="submission" date="2021-01" db="EMBL/GenBank/DDBJ databases">
        <authorList>
            <consortium name="Genoscope - CEA"/>
            <person name="William W."/>
        </authorList>
    </citation>
    <scope>NUCLEOTIDE SEQUENCE</scope>
</reference>
<evidence type="ECO:0000313" key="2">
    <source>
        <dbReference type="EMBL" id="CAD8080672.1"/>
    </source>
</evidence>
<dbReference type="OMA" id="CGMEDAI"/>
<dbReference type="EMBL" id="CAJJDM010000066">
    <property type="protein sequence ID" value="CAD8080672.1"/>
    <property type="molecule type" value="Genomic_DNA"/>
</dbReference>
<keyword evidence="3" id="KW-1185">Reference proteome</keyword>
<evidence type="ECO:0000259" key="1">
    <source>
        <dbReference type="Pfam" id="PF25556"/>
    </source>
</evidence>
<organism evidence="2 3">
    <name type="scientific">Paramecium primaurelia</name>
    <dbReference type="NCBI Taxonomy" id="5886"/>
    <lineage>
        <taxon>Eukaryota</taxon>
        <taxon>Sar</taxon>
        <taxon>Alveolata</taxon>
        <taxon>Ciliophora</taxon>
        <taxon>Intramacronucleata</taxon>
        <taxon>Oligohymenophorea</taxon>
        <taxon>Peniculida</taxon>
        <taxon>Parameciidae</taxon>
        <taxon>Paramecium</taxon>
    </lineage>
</organism>
<dbReference type="PANTHER" id="PTHR46088:SF1">
    <property type="entry name" value="TUBULIN--TYROSINE LIGASE-LIKE PROTEIN 12"/>
    <property type="match status" value="1"/>
</dbReference>
<dbReference type="PROSITE" id="PS51221">
    <property type="entry name" value="TTL"/>
    <property type="match status" value="1"/>
</dbReference>
<dbReference type="PANTHER" id="PTHR46088">
    <property type="entry name" value="TUBULIN--TYROSINE LIGASE-LIKE PROTEIN 12"/>
    <property type="match status" value="1"/>
</dbReference>
<sequence length="799" mass="94051">MNFQNLKGDLEVFYNNHGVQLAGINFPPKVELLEQLKTKLENKIYDAGEYFKIIDDQEQESYVLQCTKSMKAFEQVFLIDHALSFRYTELHTAIKQVDRLKNILKYCNKKQPLFKIDKVYYHTEDFDEMALEILKDVKPKVDTLAISFFGNNINSIDEVVNFLNNNKQIKAIWLNGNPVADNKDELLLSIEEQCPQVELVDLTFTKNATEWVIRYVTADFDTKKANSQEPLNYLNLSGRNVLRLKSVKQIANWFPNLRVLDIQNTKLNDLEDVNAFFSLLSNVVYLTCDLEVEDVLYELHKTNKLNAIAPYLRLVNQRDIRYESYTPAKEEHNDIQFIKQNLFKLTGNYRLLTSDQMDESAVWYLMDELGSSIQHSDTPNVSVVPFLYLPNGKIDDDAVAYSILFPIKDIHEQPIFRDYLPGVDEAKFRSYRLNVWFDIPYDFILNGYYEYKKKLQNQKIVEPELIAKPIEYLPLENIKVITDLEMVTKHLTLPYISFTLDLDEANLVFFSAGVHDDLNQKYADKFINQYPHEYAIISKEKLANTIQCTYGEVPWLQETFNLQTQLPLFMGAYKTRELQHLNNLWIIKPPNMARSMDMVVTNNLNVVLRLIETGPKLAQKYIERPLTLRNRKFDLRFIVALKSIEPLSVYLYKTFWIRISNNPYTEDVNTLSIYETHFTVMNYGHKLTQIFMHEFIEEFNKEYYPHTWEKQYESIQHMVRQLFIALRTHQPDMANYTKNRSVYGMDLMIDSNGFQPKLLEMTFSPDCNRACKYTPTFYNDLFECLFFGIENQNMIQIFN</sequence>
<dbReference type="Pfam" id="PF25556">
    <property type="entry name" value="SET_TTL"/>
    <property type="match status" value="1"/>
</dbReference>
<dbReference type="GO" id="GO:0005737">
    <property type="term" value="C:cytoplasm"/>
    <property type="evidence" value="ECO:0007669"/>
    <property type="project" value="TreeGrafter"/>
</dbReference>
<evidence type="ECO:0000313" key="3">
    <source>
        <dbReference type="Proteomes" id="UP000688137"/>
    </source>
</evidence>
<dbReference type="InterPro" id="IPR027749">
    <property type="entry name" value="TTLL12"/>
</dbReference>
<protein>
    <recommendedName>
        <fullName evidence="1">Tubulin--tyrosine ligase-like protein 12 SET-like domain-containing protein</fullName>
    </recommendedName>
</protein>
<proteinExistence type="predicted"/>
<name>A0A8S1MMW4_PARPR</name>
<gene>
    <name evidence="2" type="ORF">PPRIM_AZ9-3.1.T0640099</name>
</gene>
<dbReference type="AlphaFoldDB" id="A0A8S1MMW4"/>
<dbReference type="Pfam" id="PF03133">
    <property type="entry name" value="TTL"/>
    <property type="match status" value="1"/>
</dbReference>
<dbReference type="InterPro" id="IPR004344">
    <property type="entry name" value="TTL/TTLL_fam"/>
</dbReference>
<dbReference type="InterPro" id="IPR057954">
    <property type="entry name" value="SET_TTL12"/>
</dbReference>
<accession>A0A8S1MMW4</accession>